<dbReference type="CDD" id="cd00293">
    <property type="entry name" value="USP-like"/>
    <property type="match status" value="1"/>
</dbReference>
<keyword evidence="3" id="KW-1185">Reference proteome</keyword>
<dbReference type="InterPro" id="IPR006016">
    <property type="entry name" value="UspA"/>
</dbReference>
<sequence>MTQVLAVAEPGGGAPVVEVGSALAEVLRADLRTLSATRGQLAAHRASEVLAELDTVDVVAAVLAAGPDEDAVCWRVVRRARKPVVLVPPDLGRPVAAVSRVLVPLDGTPASAEAVADLVALLAGAGVDIVVLHVFDATTAPMFWDQAAHTQQAWSAQFLSRHAPAGGRLELRSGTPGELVGSVAEAEQADLIALGWSQHLEPGRALTVRRSVLEAGRPVLLVPLKN</sequence>
<evidence type="ECO:0000259" key="1">
    <source>
        <dbReference type="Pfam" id="PF00582"/>
    </source>
</evidence>
<dbReference type="SUPFAM" id="SSF52402">
    <property type="entry name" value="Adenine nucleotide alpha hydrolases-like"/>
    <property type="match status" value="1"/>
</dbReference>
<organism evidence="2 3">
    <name type="scientific">Jatrophihabitans cynanchi</name>
    <dbReference type="NCBI Taxonomy" id="2944128"/>
    <lineage>
        <taxon>Bacteria</taxon>
        <taxon>Bacillati</taxon>
        <taxon>Actinomycetota</taxon>
        <taxon>Actinomycetes</taxon>
        <taxon>Jatrophihabitantales</taxon>
        <taxon>Jatrophihabitantaceae</taxon>
        <taxon>Jatrophihabitans</taxon>
    </lineage>
</organism>
<evidence type="ECO:0000313" key="2">
    <source>
        <dbReference type="EMBL" id="WAX57657.1"/>
    </source>
</evidence>
<dbReference type="Proteomes" id="UP001164693">
    <property type="component" value="Chromosome"/>
</dbReference>
<reference evidence="2" key="1">
    <citation type="submission" date="2022-05" db="EMBL/GenBank/DDBJ databases">
        <title>Jatrophihabitans sp. SB3-54 whole genome sequence.</title>
        <authorList>
            <person name="Suh M.K."/>
            <person name="Eom M.K."/>
            <person name="Kim J.S."/>
            <person name="Kim H.S."/>
            <person name="Do H.E."/>
            <person name="Shin Y.K."/>
            <person name="Lee J.-S."/>
        </authorList>
    </citation>
    <scope>NUCLEOTIDE SEQUENCE</scope>
    <source>
        <strain evidence="2">SB3-54</strain>
    </source>
</reference>
<accession>A0ABY7JYM4</accession>
<name>A0ABY7JYM4_9ACTN</name>
<evidence type="ECO:0000313" key="3">
    <source>
        <dbReference type="Proteomes" id="UP001164693"/>
    </source>
</evidence>
<proteinExistence type="predicted"/>
<feature type="domain" description="UspA" evidence="1">
    <location>
        <begin position="100"/>
        <end position="206"/>
    </location>
</feature>
<dbReference type="RefSeq" id="WP_269444204.1">
    <property type="nucleotide sequence ID" value="NZ_CP097463.1"/>
</dbReference>
<dbReference type="Pfam" id="PF00582">
    <property type="entry name" value="Usp"/>
    <property type="match status" value="1"/>
</dbReference>
<protein>
    <submittedName>
        <fullName evidence="2">Universal stress protein</fullName>
    </submittedName>
</protein>
<dbReference type="EMBL" id="CP097463">
    <property type="protein sequence ID" value="WAX57657.1"/>
    <property type="molecule type" value="Genomic_DNA"/>
</dbReference>
<dbReference type="Gene3D" id="3.40.50.12370">
    <property type="match status" value="1"/>
</dbReference>
<gene>
    <name evidence="2" type="ORF">M6B22_02545</name>
</gene>